<dbReference type="SUPFAM" id="SSF88713">
    <property type="entry name" value="Glycoside hydrolase/deacetylase"/>
    <property type="match status" value="1"/>
</dbReference>
<dbReference type="CDD" id="cd10936">
    <property type="entry name" value="CE4_DAC2"/>
    <property type="match status" value="1"/>
</dbReference>
<feature type="signal peptide" evidence="1">
    <location>
        <begin position="1"/>
        <end position="24"/>
    </location>
</feature>
<feature type="chain" id="PRO_5044187493" evidence="1">
    <location>
        <begin position="25"/>
        <end position="273"/>
    </location>
</feature>
<sequence length="273" mass="29842">MIKPTIPLILSIIATILLPSPSIAASEDWKKVAIVIDDFGGDVKGVDSFLKGDIPITVAVMPFLEYSTEQAEQAHHAGLEVIIHMPLEPKKGKASWLGPKGITSDLSDAEVRSRVEEAIEDVPHAVGLNNHMGSKIVEDERIMNVILDVVREHGLYVIDSGTSNKSVISKLAELKNIPHSTRDVFLDDTLSSRQHVFKQMQVLQKVASNDGNAIGIGHVGIKGDETAAGILSSLREFEKNKIKIVPASHIIDTEIDQDPTHFWTPTTRGKEDK</sequence>
<keyword evidence="1" id="KW-0732">Signal</keyword>
<dbReference type="RefSeq" id="WP_368504671.1">
    <property type="nucleotide sequence ID" value="NZ_CP162551.1"/>
</dbReference>
<dbReference type="Pfam" id="PF04748">
    <property type="entry name" value="Polysacc_deac_2"/>
    <property type="match status" value="1"/>
</dbReference>
<evidence type="ECO:0000313" key="2">
    <source>
        <dbReference type="EMBL" id="XDI37314.1"/>
    </source>
</evidence>
<organism evidence="2">
    <name type="scientific">Alkalihalophilus sp. As8PL</name>
    <dbReference type="NCBI Taxonomy" id="3237103"/>
    <lineage>
        <taxon>Bacteria</taxon>
        <taxon>Bacillati</taxon>
        <taxon>Bacillota</taxon>
        <taxon>Bacilli</taxon>
        <taxon>Bacillales</taxon>
        <taxon>Bacillaceae</taxon>
        <taxon>Alkalihalophilus</taxon>
    </lineage>
</organism>
<name>A0AB39BV76_9BACI</name>
<dbReference type="Gene3D" id="3.20.20.370">
    <property type="entry name" value="Glycoside hydrolase/deacetylase"/>
    <property type="match status" value="1"/>
</dbReference>
<accession>A0AB39BV76</accession>
<protein>
    <submittedName>
        <fullName evidence="2">Divergent polysaccharide deacetylase family protein</fullName>
    </submittedName>
</protein>
<reference evidence="2" key="1">
    <citation type="submission" date="2024-07" db="EMBL/GenBank/DDBJ databases">
        <title>Identification and characteristics of an arsenic-resistant bacterial isolate, which belongs to a novel species.</title>
        <authorList>
            <person name="Juszczyk A."/>
            <person name="Kowalczyk A."/>
            <person name="Was K."/>
            <person name="Kosowicz W."/>
            <person name="Budzyn A."/>
            <person name="Latowski D."/>
        </authorList>
    </citation>
    <scope>NUCLEOTIDE SEQUENCE</scope>
    <source>
        <strain evidence="2">As8PL</strain>
    </source>
</reference>
<dbReference type="PANTHER" id="PTHR30105">
    <property type="entry name" value="UNCHARACTERIZED YIBQ-RELATED"/>
    <property type="match status" value="1"/>
</dbReference>
<dbReference type="InterPro" id="IPR011330">
    <property type="entry name" value="Glyco_hydro/deAcase_b/a-brl"/>
</dbReference>
<gene>
    <name evidence="2" type="ORF">AB3N04_03075</name>
</gene>
<dbReference type="PANTHER" id="PTHR30105:SF2">
    <property type="entry name" value="DIVERGENT POLYSACCHARIDE DEACETYLASE SUPERFAMILY"/>
    <property type="match status" value="1"/>
</dbReference>
<proteinExistence type="predicted"/>
<dbReference type="AlphaFoldDB" id="A0AB39BV76"/>
<dbReference type="GO" id="GO:0005975">
    <property type="term" value="P:carbohydrate metabolic process"/>
    <property type="evidence" value="ECO:0007669"/>
    <property type="project" value="InterPro"/>
</dbReference>
<evidence type="ECO:0000256" key="1">
    <source>
        <dbReference type="SAM" id="SignalP"/>
    </source>
</evidence>
<dbReference type="EMBL" id="CP162551">
    <property type="protein sequence ID" value="XDI37314.1"/>
    <property type="molecule type" value="Genomic_DNA"/>
</dbReference>
<dbReference type="InterPro" id="IPR006837">
    <property type="entry name" value="Divergent_DAC"/>
</dbReference>